<dbReference type="EC" id="2.1.1.297" evidence="5"/>
<feature type="domain" description="Methyltransferase small" evidence="6">
    <location>
        <begin position="100"/>
        <end position="190"/>
    </location>
</feature>
<dbReference type="InterPro" id="IPR002052">
    <property type="entry name" value="DNA_methylase_N6_adenine_CS"/>
</dbReference>
<feature type="binding site" evidence="5">
    <location>
        <position position="168"/>
    </location>
    <ligand>
        <name>S-adenosyl-L-methionine</name>
        <dbReference type="ChEBI" id="CHEBI:59789"/>
    </ligand>
</feature>
<dbReference type="PANTHER" id="PTHR18895:SF74">
    <property type="entry name" value="MTRF1L RELEASE FACTOR GLUTAMINE METHYLTRANSFERASE"/>
    <property type="match status" value="1"/>
</dbReference>
<dbReference type="InterPro" id="IPR029063">
    <property type="entry name" value="SAM-dependent_MTases_sf"/>
</dbReference>
<dbReference type="RefSeq" id="WP_125323690.1">
    <property type="nucleotide sequence ID" value="NZ_CP034328.1"/>
</dbReference>
<protein>
    <recommendedName>
        <fullName evidence="5">Release factor glutamine methyltransferase</fullName>
        <shortName evidence="5">RF MTase</shortName>
        <ecNumber evidence="5">2.1.1.297</ecNumber>
    </recommendedName>
    <alternativeName>
        <fullName evidence="5">N5-glutamine methyltransferase PrmC</fullName>
    </alternativeName>
    <alternativeName>
        <fullName evidence="5">Protein-(glutamine-N5) MTase PrmC</fullName>
    </alternativeName>
    <alternativeName>
        <fullName evidence="5">Protein-glutamine N-methyltransferase PrmC</fullName>
    </alternativeName>
</protein>
<dbReference type="GO" id="GO:0102559">
    <property type="term" value="F:peptide chain release factor N(5)-glutamine methyltransferase activity"/>
    <property type="evidence" value="ECO:0007669"/>
    <property type="project" value="UniProtKB-EC"/>
</dbReference>
<dbReference type="HAMAP" id="MF_02126">
    <property type="entry name" value="RF_methyltr_PrmC"/>
    <property type="match status" value="1"/>
</dbReference>
<dbReference type="CDD" id="cd02440">
    <property type="entry name" value="AdoMet_MTases"/>
    <property type="match status" value="1"/>
</dbReference>
<keyword evidence="2 5" id="KW-0808">Transferase</keyword>
<accession>A0A3S8U1M6</accession>
<evidence type="ECO:0000313" key="9">
    <source>
        <dbReference type="Proteomes" id="UP000282002"/>
    </source>
</evidence>
<evidence type="ECO:0000259" key="6">
    <source>
        <dbReference type="Pfam" id="PF05175"/>
    </source>
</evidence>
<name>A0A3S8U1M6_9RHOB</name>
<dbReference type="Gene3D" id="1.10.8.10">
    <property type="entry name" value="DNA helicase RuvA subunit, C-terminal domain"/>
    <property type="match status" value="1"/>
</dbReference>
<evidence type="ECO:0000259" key="7">
    <source>
        <dbReference type="Pfam" id="PF17827"/>
    </source>
</evidence>
<dbReference type="InterPro" id="IPR007848">
    <property type="entry name" value="Small_mtfrase_dom"/>
</dbReference>
<dbReference type="Pfam" id="PF05175">
    <property type="entry name" value="MTS"/>
    <property type="match status" value="1"/>
</dbReference>
<dbReference type="PROSITE" id="PS00092">
    <property type="entry name" value="N6_MTASE"/>
    <property type="match status" value="1"/>
</dbReference>
<evidence type="ECO:0000256" key="4">
    <source>
        <dbReference type="ARBA" id="ARBA00048391"/>
    </source>
</evidence>
<sequence length="285" mass="29286">MTAQAALVAAVARLEAAGIDGPGRDARVLLAHALGVGADRLTLHLQDAMTAAQGAAYEAALVARIARQPVAQIIGQRLFWGLSFRVTPDTLDPRPETETLVAAALERPFLKVLDLGTGTGCILLSCLKGMPMARGVGVDASPAALDVAAVNARDLGLADRARFLVSDWFSAVSGAFDLIVSNPPYIAAEEMAALAPEVRDWEPLLALTPGGDGLDAYRAIARGAGARLMPGGRILLEIGPTQGAAVAGLLAAAGLCEVRVLPDMDGRDRVVAAVKPGPEDACGCA</sequence>
<dbReference type="NCBIfam" id="TIGR00536">
    <property type="entry name" value="hemK_fam"/>
    <property type="match status" value="1"/>
</dbReference>
<gene>
    <name evidence="5 8" type="primary">prmC</name>
    <name evidence="8" type="ORF">EI545_00770</name>
</gene>
<dbReference type="AlphaFoldDB" id="A0A3S8U1M6"/>
<dbReference type="Gene3D" id="3.40.50.150">
    <property type="entry name" value="Vaccinia Virus protein VP39"/>
    <property type="match status" value="1"/>
</dbReference>
<evidence type="ECO:0000256" key="5">
    <source>
        <dbReference type="HAMAP-Rule" id="MF_02126"/>
    </source>
</evidence>
<dbReference type="InterPro" id="IPR040758">
    <property type="entry name" value="PrmC_N"/>
</dbReference>
<evidence type="ECO:0000313" key="8">
    <source>
        <dbReference type="EMBL" id="AZL57502.1"/>
    </source>
</evidence>
<keyword evidence="1 5" id="KW-0489">Methyltransferase</keyword>
<dbReference type="KEGG" id="taw:EI545_00770"/>
<dbReference type="GO" id="GO:0032259">
    <property type="term" value="P:methylation"/>
    <property type="evidence" value="ECO:0007669"/>
    <property type="project" value="UniProtKB-KW"/>
</dbReference>
<comment type="function">
    <text evidence="5">Methylates the class 1 translation termination release factors RF1/PrfA and RF2/PrfB on the glutamine residue of the universally conserved GGQ motif.</text>
</comment>
<dbReference type="Pfam" id="PF17827">
    <property type="entry name" value="PrmC_N"/>
    <property type="match status" value="1"/>
</dbReference>
<dbReference type="InterPro" id="IPR050320">
    <property type="entry name" value="N5-glutamine_MTase"/>
</dbReference>
<feature type="binding site" evidence="5">
    <location>
        <position position="139"/>
    </location>
    <ligand>
        <name>S-adenosyl-L-methionine</name>
        <dbReference type="ChEBI" id="CHEBI:59789"/>
    </ligand>
</feature>
<reference evidence="8 9" key="1">
    <citation type="submission" date="2018-12" db="EMBL/GenBank/DDBJ databases">
        <title>Complete genome sequencing of Tabrizicola sp. K13M18.</title>
        <authorList>
            <person name="Bae J.-W."/>
        </authorList>
    </citation>
    <scope>NUCLEOTIDE SEQUENCE [LARGE SCALE GENOMIC DNA]</scope>
    <source>
        <strain evidence="8 9">K13M18</strain>
    </source>
</reference>
<proteinExistence type="inferred from homology"/>
<feature type="binding site" evidence="5">
    <location>
        <position position="182"/>
    </location>
    <ligand>
        <name>S-adenosyl-L-methionine</name>
        <dbReference type="ChEBI" id="CHEBI:59789"/>
    </ligand>
</feature>
<dbReference type="SUPFAM" id="SSF53335">
    <property type="entry name" value="S-adenosyl-L-methionine-dependent methyltransferases"/>
    <property type="match status" value="1"/>
</dbReference>
<dbReference type="InterPro" id="IPR004556">
    <property type="entry name" value="HemK-like"/>
</dbReference>
<evidence type="ECO:0000256" key="1">
    <source>
        <dbReference type="ARBA" id="ARBA00022603"/>
    </source>
</evidence>
<feature type="binding site" evidence="5">
    <location>
        <begin position="182"/>
        <end position="185"/>
    </location>
    <ligand>
        <name>substrate</name>
    </ligand>
</feature>
<dbReference type="Proteomes" id="UP000282002">
    <property type="component" value="Chromosome"/>
</dbReference>
<feature type="domain" description="Release factor glutamine methyltransferase N-terminal" evidence="7">
    <location>
        <begin position="6"/>
        <end position="75"/>
    </location>
</feature>
<comment type="catalytic activity">
    <reaction evidence="4 5">
        <text>L-glutaminyl-[peptide chain release factor] + S-adenosyl-L-methionine = N(5)-methyl-L-glutaminyl-[peptide chain release factor] + S-adenosyl-L-homocysteine + H(+)</text>
        <dbReference type="Rhea" id="RHEA:42896"/>
        <dbReference type="Rhea" id="RHEA-COMP:10271"/>
        <dbReference type="Rhea" id="RHEA-COMP:10272"/>
        <dbReference type="ChEBI" id="CHEBI:15378"/>
        <dbReference type="ChEBI" id="CHEBI:30011"/>
        <dbReference type="ChEBI" id="CHEBI:57856"/>
        <dbReference type="ChEBI" id="CHEBI:59789"/>
        <dbReference type="ChEBI" id="CHEBI:61891"/>
        <dbReference type="EC" id="2.1.1.297"/>
    </reaction>
</comment>
<comment type="similarity">
    <text evidence="5">Belongs to the protein N5-glutamine methyltransferase family. PrmC subfamily.</text>
</comment>
<keyword evidence="3 5" id="KW-0949">S-adenosyl-L-methionine</keyword>
<organism evidence="8 9">
    <name type="scientific">Tabrizicola piscis</name>
    <dbReference type="NCBI Taxonomy" id="2494374"/>
    <lineage>
        <taxon>Bacteria</taxon>
        <taxon>Pseudomonadati</taxon>
        <taxon>Pseudomonadota</taxon>
        <taxon>Alphaproteobacteria</taxon>
        <taxon>Rhodobacterales</taxon>
        <taxon>Paracoccaceae</taxon>
        <taxon>Tabrizicola</taxon>
    </lineage>
</organism>
<dbReference type="OrthoDB" id="9800643at2"/>
<dbReference type="EMBL" id="CP034328">
    <property type="protein sequence ID" value="AZL57502.1"/>
    <property type="molecule type" value="Genomic_DNA"/>
</dbReference>
<dbReference type="GO" id="GO:0003676">
    <property type="term" value="F:nucleic acid binding"/>
    <property type="evidence" value="ECO:0007669"/>
    <property type="project" value="InterPro"/>
</dbReference>
<evidence type="ECO:0000256" key="2">
    <source>
        <dbReference type="ARBA" id="ARBA00022679"/>
    </source>
</evidence>
<dbReference type="PANTHER" id="PTHR18895">
    <property type="entry name" value="HEMK METHYLTRANSFERASE"/>
    <property type="match status" value="1"/>
</dbReference>
<keyword evidence="9" id="KW-1185">Reference proteome</keyword>
<feature type="binding site" evidence="5">
    <location>
        <begin position="116"/>
        <end position="120"/>
    </location>
    <ligand>
        <name>S-adenosyl-L-methionine</name>
        <dbReference type="ChEBI" id="CHEBI:59789"/>
    </ligand>
</feature>
<evidence type="ECO:0000256" key="3">
    <source>
        <dbReference type="ARBA" id="ARBA00022691"/>
    </source>
</evidence>
<dbReference type="InterPro" id="IPR019874">
    <property type="entry name" value="RF_methyltr_PrmC"/>
</dbReference>
<dbReference type="NCBIfam" id="TIGR03534">
    <property type="entry name" value="RF_mod_PrmC"/>
    <property type="match status" value="1"/>
</dbReference>